<dbReference type="RefSeq" id="WP_169699011.1">
    <property type="nucleotide sequence ID" value="NZ_LS974202.1"/>
</dbReference>
<evidence type="ECO:0000313" key="2">
    <source>
        <dbReference type="EMBL" id="SSC12771.1"/>
    </source>
</evidence>
<dbReference type="InterPro" id="IPR000073">
    <property type="entry name" value="AB_hydrolase_1"/>
</dbReference>
<proteinExistence type="predicted"/>
<gene>
    <name evidence="2" type="ORF">MESINF_1327</name>
</gene>
<dbReference type="EMBL" id="LS974202">
    <property type="protein sequence ID" value="SSC12771.1"/>
    <property type="molecule type" value="Genomic_DNA"/>
</dbReference>
<dbReference type="Pfam" id="PF00561">
    <property type="entry name" value="Abhydrolase_1"/>
    <property type="match status" value="1"/>
</dbReference>
<feature type="domain" description="AB hydrolase-1" evidence="1">
    <location>
        <begin position="82"/>
        <end position="197"/>
    </location>
</feature>
<sequence length="301" mass="33755">MIIAVIALSVFAFLLLAGFVFSSKVIKPRCVPYEETYRMEIDKSRFDPVWYDKLAKEEHWIDSPYGYKLHAIYLPCDASKKTVIICHGITYSLFGSMKYARIFLDLGFNVMAYDHRNHGKSGGKDTTFGHYEKYDLKAVKEWVLERTGEETTVGLHGESMGAAIALQYLAIDEKISFCIADCGFSDLKELLKIRVEKDFHLPAFPFMDIAGLITRVRTGMSFADISPIKAVGGVRAPVMFVHGSDDWYVPAFMSRKMYEAKKTGPKKLLVVPGAGHASSIATDPARYAVQIRSFLEECGLS</sequence>
<name>A0A7Z7LEU7_9BACT</name>
<evidence type="ECO:0000259" key="1">
    <source>
        <dbReference type="Pfam" id="PF00561"/>
    </source>
</evidence>
<dbReference type="SUPFAM" id="SSF53474">
    <property type="entry name" value="alpha/beta-Hydrolases"/>
    <property type="match status" value="1"/>
</dbReference>
<keyword evidence="2" id="KW-0378">Hydrolase</keyword>
<dbReference type="KEGG" id="minf:MESINF_1327"/>
<dbReference type="PANTHER" id="PTHR43358:SF5">
    <property type="entry name" value="EXPORTED PROTEIN"/>
    <property type="match status" value="1"/>
</dbReference>
<dbReference type="AlphaFoldDB" id="A0A7Z7LEU7"/>
<organism evidence="2 3">
    <name type="scientific">Mesotoga infera</name>
    <dbReference type="NCBI Taxonomy" id="1236046"/>
    <lineage>
        <taxon>Bacteria</taxon>
        <taxon>Thermotogati</taxon>
        <taxon>Thermotogota</taxon>
        <taxon>Thermotogae</taxon>
        <taxon>Kosmotogales</taxon>
        <taxon>Kosmotogaceae</taxon>
        <taxon>Mesotoga</taxon>
    </lineage>
</organism>
<dbReference type="GO" id="GO:0016787">
    <property type="term" value="F:hydrolase activity"/>
    <property type="evidence" value="ECO:0007669"/>
    <property type="project" value="UniProtKB-KW"/>
</dbReference>
<evidence type="ECO:0000313" key="3">
    <source>
        <dbReference type="Proteomes" id="UP000250796"/>
    </source>
</evidence>
<keyword evidence="3" id="KW-1185">Reference proteome</keyword>
<dbReference type="Proteomes" id="UP000250796">
    <property type="component" value="Chromosome MESINF"/>
</dbReference>
<dbReference type="PANTHER" id="PTHR43358">
    <property type="entry name" value="ALPHA/BETA-HYDROLASE"/>
    <property type="match status" value="1"/>
</dbReference>
<dbReference type="InterPro" id="IPR052920">
    <property type="entry name" value="DNA-binding_regulatory"/>
</dbReference>
<protein>
    <submittedName>
        <fullName evidence="2">Alpha/beta superfamily hydrolase</fullName>
    </submittedName>
</protein>
<dbReference type="InterPro" id="IPR029058">
    <property type="entry name" value="AB_hydrolase_fold"/>
</dbReference>
<accession>A0A7Z7LEU7</accession>
<reference evidence="2 3" key="1">
    <citation type="submission" date="2017-01" db="EMBL/GenBank/DDBJ databases">
        <authorList>
            <person name="Erauso G."/>
        </authorList>
    </citation>
    <scope>NUCLEOTIDE SEQUENCE [LARGE SCALE GENOMIC DNA]</scope>
    <source>
        <strain evidence="2">MESINF1</strain>
    </source>
</reference>
<dbReference type="Gene3D" id="3.40.50.1820">
    <property type="entry name" value="alpha/beta hydrolase"/>
    <property type="match status" value="1"/>
</dbReference>